<dbReference type="Pfam" id="PF13560">
    <property type="entry name" value="HTH_31"/>
    <property type="match status" value="1"/>
</dbReference>
<evidence type="ECO:0000313" key="2">
    <source>
        <dbReference type="EMBL" id="MFF3568757.1"/>
    </source>
</evidence>
<evidence type="ECO:0000259" key="1">
    <source>
        <dbReference type="PROSITE" id="PS50943"/>
    </source>
</evidence>
<dbReference type="SMART" id="SM00530">
    <property type="entry name" value="HTH_XRE"/>
    <property type="match status" value="1"/>
</dbReference>
<proteinExistence type="predicted"/>
<keyword evidence="3" id="KW-1185">Reference proteome</keyword>
<dbReference type="Proteomes" id="UP001601992">
    <property type="component" value="Unassembled WGS sequence"/>
</dbReference>
<comment type="caution">
    <text evidence="2">The sequence shown here is derived from an EMBL/GenBank/DDBJ whole genome shotgun (WGS) entry which is preliminary data.</text>
</comment>
<evidence type="ECO:0000313" key="3">
    <source>
        <dbReference type="Proteomes" id="UP001601992"/>
    </source>
</evidence>
<name>A0ABW6RXJ1_9NOCA</name>
<reference evidence="2 3" key="1">
    <citation type="submission" date="2024-10" db="EMBL/GenBank/DDBJ databases">
        <title>The Natural Products Discovery Center: Release of the First 8490 Sequenced Strains for Exploring Actinobacteria Biosynthetic Diversity.</title>
        <authorList>
            <person name="Kalkreuter E."/>
            <person name="Kautsar S.A."/>
            <person name="Yang D."/>
            <person name="Bader C.D."/>
            <person name="Teijaro C.N."/>
            <person name="Fluegel L."/>
            <person name="Davis C.M."/>
            <person name="Simpson J.R."/>
            <person name="Lauterbach L."/>
            <person name="Steele A.D."/>
            <person name="Gui C."/>
            <person name="Meng S."/>
            <person name="Li G."/>
            <person name="Viehrig K."/>
            <person name="Ye F."/>
            <person name="Su P."/>
            <person name="Kiefer A.F."/>
            <person name="Nichols A."/>
            <person name="Cepeda A.J."/>
            <person name="Yan W."/>
            <person name="Fan B."/>
            <person name="Jiang Y."/>
            <person name="Adhikari A."/>
            <person name="Zheng C.-J."/>
            <person name="Schuster L."/>
            <person name="Cowan T.M."/>
            <person name="Smanski M.J."/>
            <person name="Chevrette M.G."/>
            <person name="De Carvalho L.P.S."/>
            <person name="Shen B."/>
        </authorList>
    </citation>
    <scope>NUCLEOTIDE SEQUENCE [LARGE SCALE GENOMIC DNA]</scope>
    <source>
        <strain evidence="2 3">NPDC002593</strain>
    </source>
</reference>
<protein>
    <submittedName>
        <fullName evidence="2">Helix-turn-helix domain-containing protein</fullName>
    </submittedName>
</protein>
<dbReference type="PROSITE" id="PS50943">
    <property type="entry name" value="HTH_CROC1"/>
    <property type="match status" value="1"/>
</dbReference>
<sequence length="292" mass="32837">MAKDEQTSTTLVRRQLGRMLKEAREGAGLTQEQAGQLLEMGKATIGRLEKGENDRVKQRDVDAMGNIYGLPADRISELKVLAAQTATKSWWQAYRHLIYPGYSTYLGLESGASQLYFYQPLIMPGILQTADYARAVERPYLPTDTPADVEKRVSLRMQRSAVLTRKYSPAQAEFILHEAALHTIIGSRAIMRGQSMHLADMSTRDNVSVRLLPFTAGHPGHTVATPYIIIDFPTESREPSVVFTETTTGTMTFEDADDVAEFRNVHENLQHAALDESTSRDYLRKLARRFDQ</sequence>
<dbReference type="RefSeq" id="WP_040823011.1">
    <property type="nucleotide sequence ID" value="NZ_JBIAQY010000004.1"/>
</dbReference>
<dbReference type="InterPro" id="IPR001387">
    <property type="entry name" value="Cro/C1-type_HTH"/>
</dbReference>
<dbReference type="InterPro" id="IPR043917">
    <property type="entry name" value="DUF5753"/>
</dbReference>
<dbReference type="Gene3D" id="1.10.260.40">
    <property type="entry name" value="lambda repressor-like DNA-binding domains"/>
    <property type="match status" value="1"/>
</dbReference>
<organism evidence="2 3">
    <name type="scientific">Nocardia jiangxiensis</name>
    <dbReference type="NCBI Taxonomy" id="282685"/>
    <lineage>
        <taxon>Bacteria</taxon>
        <taxon>Bacillati</taxon>
        <taxon>Actinomycetota</taxon>
        <taxon>Actinomycetes</taxon>
        <taxon>Mycobacteriales</taxon>
        <taxon>Nocardiaceae</taxon>
        <taxon>Nocardia</taxon>
    </lineage>
</organism>
<feature type="domain" description="HTH cro/C1-type" evidence="1">
    <location>
        <begin position="20"/>
        <end position="75"/>
    </location>
</feature>
<dbReference type="CDD" id="cd00093">
    <property type="entry name" value="HTH_XRE"/>
    <property type="match status" value="1"/>
</dbReference>
<dbReference type="InterPro" id="IPR010982">
    <property type="entry name" value="Lambda_DNA-bd_dom_sf"/>
</dbReference>
<accession>A0ABW6RXJ1</accession>
<dbReference type="SUPFAM" id="SSF47413">
    <property type="entry name" value="lambda repressor-like DNA-binding domains"/>
    <property type="match status" value="1"/>
</dbReference>
<gene>
    <name evidence="2" type="ORF">ACFYXQ_13385</name>
</gene>
<dbReference type="EMBL" id="JBIAQY010000004">
    <property type="protein sequence ID" value="MFF3568757.1"/>
    <property type="molecule type" value="Genomic_DNA"/>
</dbReference>
<dbReference type="Pfam" id="PF19054">
    <property type="entry name" value="DUF5753"/>
    <property type="match status" value="1"/>
</dbReference>